<dbReference type="Proteomes" id="UP000029223">
    <property type="component" value="Unassembled WGS sequence"/>
</dbReference>
<evidence type="ECO:0000259" key="3">
    <source>
        <dbReference type="Pfam" id="PF20560"/>
    </source>
</evidence>
<feature type="transmembrane region" description="Helical" evidence="2">
    <location>
        <begin position="7"/>
        <end position="29"/>
    </location>
</feature>
<feature type="domain" description="Motility protein A N-terminal" evidence="3">
    <location>
        <begin position="5"/>
        <end position="42"/>
    </location>
</feature>
<dbReference type="Pfam" id="PF20560">
    <property type="entry name" value="MotA_N"/>
    <property type="match status" value="1"/>
</dbReference>
<evidence type="ECO:0000256" key="1">
    <source>
        <dbReference type="ARBA" id="ARBA00022779"/>
    </source>
</evidence>
<dbReference type="InterPro" id="IPR046786">
    <property type="entry name" value="MotA_N"/>
</dbReference>
<sequence length="47" mass="5137">MQKFTGAIIILMCVFGGYVWAGGSLMAIWQPAEMLIIVGATLLIDHR</sequence>
<proteinExistence type="predicted"/>
<keyword evidence="4" id="KW-0282">Flagellum</keyword>
<evidence type="ECO:0000313" key="5">
    <source>
        <dbReference type="Proteomes" id="UP000029223"/>
    </source>
</evidence>
<evidence type="ECO:0000313" key="4">
    <source>
        <dbReference type="EMBL" id="GAL25091.1"/>
    </source>
</evidence>
<organism evidence="4 5">
    <name type="scientific">Vibrio variabilis</name>
    <dbReference type="NCBI Taxonomy" id="990271"/>
    <lineage>
        <taxon>Bacteria</taxon>
        <taxon>Pseudomonadati</taxon>
        <taxon>Pseudomonadota</taxon>
        <taxon>Gammaproteobacteria</taxon>
        <taxon>Vibrionales</taxon>
        <taxon>Vibrionaceae</taxon>
        <taxon>Vibrio</taxon>
    </lineage>
</organism>
<comment type="caution">
    <text evidence="4">The sequence shown here is derived from an EMBL/GenBank/DDBJ whole genome shotgun (WGS) entry which is preliminary data.</text>
</comment>
<keyword evidence="2" id="KW-0812">Transmembrane</keyword>
<keyword evidence="4" id="KW-0966">Cell projection</keyword>
<name>A0ABQ0J8M9_9VIBR</name>
<keyword evidence="2" id="KW-0472">Membrane</keyword>
<reference evidence="5" key="1">
    <citation type="submission" date="2014-09" db="EMBL/GenBank/DDBJ databases">
        <title>Vibrio variabilis JCM 19239. (C206) whole genome shotgun sequence.</title>
        <authorList>
            <person name="Sawabe T."/>
            <person name="Meirelles P."/>
            <person name="Nakanishi M."/>
            <person name="Sayaka M."/>
            <person name="Hattori M."/>
            <person name="Ohkuma M."/>
        </authorList>
    </citation>
    <scope>NUCLEOTIDE SEQUENCE [LARGE SCALE GENOMIC DNA]</scope>
    <source>
        <strain evidence="5">JCM 19239</strain>
    </source>
</reference>
<gene>
    <name evidence="4" type="ORF">JCM19239_5918</name>
</gene>
<keyword evidence="1" id="KW-0283">Flagellar rotation</keyword>
<keyword evidence="5" id="KW-1185">Reference proteome</keyword>
<accession>A0ABQ0J8M9</accession>
<evidence type="ECO:0000256" key="2">
    <source>
        <dbReference type="SAM" id="Phobius"/>
    </source>
</evidence>
<dbReference type="EMBL" id="BBMS01000007">
    <property type="protein sequence ID" value="GAL25091.1"/>
    <property type="molecule type" value="Genomic_DNA"/>
</dbReference>
<keyword evidence="4" id="KW-0969">Cilium</keyword>
<protein>
    <submittedName>
        <fullName evidence="4">Flagellar motor rotation protein MotA</fullName>
    </submittedName>
</protein>
<reference evidence="5" key="2">
    <citation type="submission" date="2014-09" db="EMBL/GenBank/DDBJ databases">
        <authorList>
            <consortium name="NBRP consortium"/>
            <person name="Sawabe T."/>
            <person name="Meirelles P."/>
            <person name="Nakanishi M."/>
            <person name="Sayaka M."/>
            <person name="Hattori M."/>
            <person name="Ohkuma M."/>
        </authorList>
    </citation>
    <scope>NUCLEOTIDE SEQUENCE [LARGE SCALE GENOMIC DNA]</scope>
    <source>
        <strain evidence="5">JCM 19239</strain>
    </source>
</reference>
<keyword evidence="2" id="KW-1133">Transmembrane helix</keyword>